<proteinExistence type="predicted"/>
<organism evidence="2 3">
    <name type="scientific">Meloidogyne javanica</name>
    <name type="common">Root-knot nematode worm</name>
    <dbReference type="NCBI Taxonomy" id="6303"/>
    <lineage>
        <taxon>Eukaryota</taxon>
        <taxon>Metazoa</taxon>
        <taxon>Ecdysozoa</taxon>
        <taxon>Nematoda</taxon>
        <taxon>Chromadorea</taxon>
        <taxon>Rhabditida</taxon>
        <taxon>Tylenchina</taxon>
        <taxon>Tylenchomorpha</taxon>
        <taxon>Tylenchoidea</taxon>
        <taxon>Meloidogynidae</taxon>
        <taxon>Meloidogyninae</taxon>
        <taxon>Meloidogyne</taxon>
        <taxon>Meloidogyne incognita group</taxon>
    </lineage>
</organism>
<evidence type="ECO:0000313" key="3">
    <source>
        <dbReference type="WBParaSite" id="scaffold1479_cov256.g3151"/>
    </source>
</evidence>
<name>A0A915LMV1_MELJA</name>
<dbReference type="SUPFAM" id="SSF53098">
    <property type="entry name" value="Ribonuclease H-like"/>
    <property type="match status" value="1"/>
</dbReference>
<dbReference type="AlphaFoldDB" id="A0A915LMV1"/>
<feature type="domain" description="HAT C-terminal dimerisation" evidence="1">
    <location>
        <begin position="2"/>
        <end position="46"/>
    </location>
</feature>
<accession>A0A915LMV1</accession>
<dbReference type="InterPro" id="IPR008906">
    <property type="entry name" value="HATC_C_dom"/>
</dbReference>
<reference evidence="3" key="1">
    <citation type="submission" date="2022-11" db="UniProtKB">
        <authorList>
            <consortium name="WormBaseParasite"/>
        </authorList>
    </citation>
    <scope>IDENTIFICATION</scope>
</reference>
<evidence type="ECO:0000313" key="2">
    <source>
        <dbReference type="Proteomes" id="UP000887561"/>
    </source>
</evidence>
<dbReference type="WBParaSite" id="scaffold1479_cov256.g3151">
    <property type="protein sequence ID" value="scaffold1479_cov256.g3151"/>
    <property type="gene ID" value="scaffold1479_cov256.g3151"/>
</dbReference>
<evidence type="ECO:0000259" key="1">
    <source>
        <dbReference type="Pfam" id="PF05699"/>
    </source>
</evidence>
<dbReference type="InterPro" id="IPR012337">
    <property type="entry name" value="RNaseH-like_sf"/>
</dbReference>
<dbReference type="Proteomes" id="UP000887561">
    <property type="component" value="Unplaced"/>
</dbReference>
<dbReference type="GO" id="GO:0046983">
    <property type="term" value="F:protein dimerization activity"/>
    <property type="evidence" value="ECO:0007669"/>
    <property type="project" value="InterPro"/>
</dbReference>
<protein>
    <submittedName>
        <fullName evidence="3">HAT C-terminal dimerisation domain-containing protein</fullName>
    </submittedName>
</protein>
<keyword evidence="2" id="KW-1185">Reference proteome</keyword>
<dbReference type="Pfam" id="PF05699">
    <property type="entry name" value="Dimer_Tnp_hAT"/>
    <property type="match status" value="1"/>
</dbReference>
<sequence length="72" mass="7876">MVHSIPASSVSSERLFSKAGLIFGNALRNRLSGEMVEKILVVKANMDKLLLGPPTEIDSDETVDFDDDLNDI</sequence>